<comment type="caution">
    <text evidence="1">The sequence shown here is derived from an EMBL/GenBank/DDBJ whole genome shotgun (WGS) entry which is preliminary data.</text>
</comment>
<sequence length="91" mass="9219">MTRFSSGSVVVEVPDPFHAETVAHLLGLAGPADYPALPTCEDTGAGAHSAWRGNVRGVVVEVCSALRPGALPRARPRGWSATAGDLVGAAG</sequence>
<dbReference type="Proteomes" id="UP000625527">
    <property type="component" value="Unassembled WGS sequence"/>
</dbReference>
<name>A0ABR9N531_9MICO</name>
<dbReference type="RefSeq" id="WP_192865313.1">
    <property type="nucleotide sequence ID" value="NZ_JADAQT010000110.1"/>
</dbReference>
<reference evidence="1 2" key="1">
    <citation type="submission" date="2020-10" db="EMBL/GenBank/DDBJ databases">
        <title>Myceligenerans pegani sp. nov., an endophytic actinomycete isolated from Peganum harmala L. in Xinjiang, China.</title>
        <authorList>
            <person name="Xin L."/>
        </authorList>
    </citation>
    <scope>NUCLEOTIDE SEQUENCE [LARGE SCALE GENOMIC DNA]</scope>
    <source>
        <strain evidence="1 2">TRM65318</strain>
    </source>
</reference>
<gene>
    <name evidence="1" type="ORF">IHE71_24080</name>
</gene>
<protein>
    <submittedName>
        <fullName evidence="1">Uncharacterized protein</fullName>
    </submittedName>
</protein>
<keyword evidence="2" id="KW-1185">Reference proteome</keyword>
<evidence type="ECO:0000313" key="1">
    <source>
        <dbReference type="EMBL" id="MBE1878778.1"/>
    </source>
</evidence>
<organism evidence="1 2">
    <name type="scientific">Myceligenerans pegani</name>
    <dbReference type="NCBI Taxonomy" id="2776917"/>
    <lineage>
        <taxon>Bacteria</taxon>
        <taxon>Bacillati</taxon>
        <taxon>Actinomycetota</taxon>
        <taxon>Actinomycetes</taxon>
        <taxon>Micrococcales</taxon>
        <taxon>Promicromonosporaceae</taxon>
        <taxon>Myceligenerans</taxon>
    </lineage>
</organism>
<accession>A0ABR9N531</accession>
<evidence type="ECO:0000313" key="2">
    <source>
        <dbReference type="Proteomes" id="UP000625527"/>
    </source>
</evidence>
<dbReference type="EMBL" id="JADAQT010000110">
    <property type="protein sequence ID" value="MBE1878778.1"/>
    <property type="molecule type" value="Genomic_DNA"/>
</dbReference>
<proteinExistence type="predicted"/>